<proteinExistence type="predicted"/>
<comment type="caution">
    <text evidence="1">The sequence shown here is derived from an EMBL/GenBank/DDBJ whole genome shotgun (WGS) entry which is preliminary data.</text>
</comment>
<reference evidence="1" key="2">
    <citation type="journal article" date="2018" name="Environ. Sci. Technol.">
        <title>The Toxicogenome of Hyalella azteca: A Model for Sediment Ecotoxicology and Evolutionary Toxicology.</title>
        <authorList>
            <person name="Poynton H.C."/>
            <person name="Hasenbein S."/>
            <person name="Benoit J.B."/>
            <person name="Sepulveda M.S."/>
            <person name="Poelchau M.F."/>
            <person name="Hughes D.S.T."/>
            <person name="Murali S.C."/>
            <person name="Chen S."/>
            <person name="Glastad K.M."/>
            <person name="Goodisman M.A.D."/>
            <person name="Werren J.H."/>
            <person name="Vineis J.H."/>
            <person name="Bowen J.L."/>
            <person name="Friedrich M."/>
            <person name="Jones J."/>
            <person name="Robertson H.M."/>
            <person name="Feyereisen R."/>
            <person name="Mechler-Hickson A."/>
            <person name="Mathers N."/>
            <person name="Lee C.E."/>
            <person name="Colbourne J.K."/>
            <person name="Biales A."/>
            <person name="Johnston J.S."/>
            <person name="Wellborn G.A."/>
            <person name="Rosendale A.J."/>
            <person name="Cridge A.G."/>
            <person name="Munoz-Torres M.C."/>
            <person name="Bain P.A."/>
            <person name="Manny A.R."/>
            <person name="Major K.M."/>
            <person name="Lambert F.N."/>
            <person name="Vulpe C.D."/>
            <person name="Tuck P."/>
            <person name="Blalock B.J."/>
            <person name="Lin Y.Y."/>
            <person name="Smith M.E."/>
            <person name="Ochoa-Acuna H."/>
            <person name="Chen M.M."/>
            <person name="Childers C.P."/>
            <person name="Qu J."/>
            <person name="Dugan S."/>
            <person name="Lee S.L."/>
            <person name="Chao H."/>
            <person name="Dinh H."/>
            <person name="Han Y."/>
            <person name="Doddapaneni H."/>
            <person name="Worley K.C."/>
            <person name="Muzny D.M."/>
            <person name="Gibbs R.A."/>
            <person name="Richards S."/>
        </authorList>
    </citation>
    <scope>NUCLEOTIDE SEQUENCE</scope>
    <source>
        <strain evidence="1">HAZT.00-mixed</strain>
        <tissue evidence="1">Whole organism</tissue>
    </source>
</reference>
<dbReference type="EMBL" id="JQDR03005433">
    <property type="protein sequence ID" value="KAA0201432.1"/>
    <property type="molecule type" value="Genomic_DNA"/>
</dbReference>
<evidence type="ECO:0000313" key="1">
    <source>
        <dbReference type="EMBL" id="KAA0201432.1"/>
    </source>
</evidence>
<sequence length="174" mass="17980">MTLKRSKSLPGVGGGVIVDYFPTAAAKAAALWRGSEKFESVGPPQDSGVVVGSSENPSFISDPRSSLVGDLASGALVSELPSAEEVVGDKVVSPDDECKQPTIGRHYYPEGGWGWLVLVAAVGVNVITHGLHQSVGVTLGCIATHFPTATPLSQGELWGSRCPEVSCGDPAVPR</sequence>
<reference evidence="1" key="3">
    <citation type="submission" date="2019-06" db="EMBL/GenBank/DDBJ databases">
        <authorList>
            <person name="Poynton C."/>
            <person name="Hasenbein S."/>
            <person name="Benoit J.B."/>
            <person name="Sepulveda M.S."/>
            <person name="Poelchau M.F."/>
            <person name="Murali S.C."/>
            <person name="Chen S."/>
            <person name="Glastad K.M."/>
            <person name="Werren J.H."/>
            <person name="Vineis J.H."/>
            <person name="Bowen J.L."/>
            <person name="Friedrich M."/>
            <person name="Jones J."/>
            <person name="Robertson H.M."/>
            <person name="Feyereisen R."/>
            <person name="Mechler-Hickson A."/>
            <person name="Mathers N."/>
            <person name="Lee C.E."/>
            <person name="Colbourne J.K."/>
            <person name="Biales A."/>
            <person name="Johnston J.S."/>
            <person name="Wellborn G.A."/>
            <person name="Rosendale A.J."/>
            <person name="Cridge A.G."/>
            <person name="Munoz-Torres M.C."/>
            <person name="Bain P.A."/>
            <person name="Manny A.R."/>
            <person name="Major K.M."/>
            <person name="Lambert F.N."/>
            <person name="Vulpe C.D."/>
            <person name="Tuck P."/>
            <person name="Blalock B.J."/>
            <person name="Lin Y.-Y."/>
            <person name="Smith M.E."/>
            <person name="Ochoa-Acuna H."/>
            <person name="Chen M.-J.M."/>
            <person name="Childers C.P."/>
            <person name="Qu J."/>
            <person name="Dugan S."/>
            <person name="Lee S.L."/>
            <person name="Chao H."/>
            <person name="Dinh H."/>
            <person name="Han Y."/>
            <person name="Doddapaneni H."/>
            <person name="Worley K.C."/>
            <person name="Muzny D.M."/>
            <person name="Gibbs R.A."/>
            <person name="Richards S."/>
        </authorList>
    </citation>
    <scope>NUCLEOTIDE SEQUENCE</scope>
    <source>
        <strain evidence="1">HAZT.00-mixed</strain>
        <tissue evidence="1">Whole organism</tissue>
    </source>
</reference>
<dbReference type="AlphaFoldDB" id="A0A6A0H6V1"/>
<dbReference type="Proteomes" id="UP000711488">
    <property type="component" value="Unassembled WGS sequence"/>
</dbReference>
<accession>A0A6A0H6V1</accession>
<name>A0A6A0H6V1_HYAAZ</name>
<protein>
    <submittedName>
        <fullName evidence="1">Uncharacterized protein</fullName>
    </submittedName>
</protein>
<gene>
    <name evidence="1" type="ORF">HAZT_HAZT010376</name>
</gene>
<organism evidence="1">
    <name type="scientific">Hyalella azteca</name>
    <name type="common">Amphipod</name>
    <dbReference type="NCBI Taxonomy" id="294128"/>
    <lineage>
        <taxon>Eukaryota</taxon>
        <taxon>Metazoa</taxon>
        <taxon>Ecdysozoa</taxon>
        <taxon>Arthropoda</taxon>
        <taxon>Crustacea</taxon>
        <taxon>Multicrustacea</taxon>
        <taxon>Malacostraca</taxon>
        <taxon>Eumalacostraca</taxon>
        <taxon>Peracarida</taxon>
        <taxon>Amphipoda</taxon>
        <taxon>Senticaudata</taxon>
        <taxon>Talitrida</taxon>
        <taxon>Talitroidea</taxon>
        <taxon>Hyalellidae</taxon>
        <taxon>Hyalella</taxon>
    </lineage>
</organism>
<reference evidence="1" key="1">
    <citation type="submission" date="2014-08" db="EMBL/GenBank/DDBJ databases">
        <authorList>
            <person name="Murali S."/>
            <person name="Richards S."/>
            <person name="Bandaranaike D."/>
            <person name="Bellair M."/>
            <person name="Blankenburg K."/>
            <person name="Chao H."/>
            <person name="Dinh H."/>
            <person name="Doddapaneni H."/>
            <person name="Dugan-Rocha S."/>
            <person name="Elkadiri S."/>
            <person name="Gnanaolivu R."/>
            <person name="Hughes D."/>
            <person name="Lee S."/>
            <person name="Li M."/>
            <person name="Ming W."/>
            <person name="Munidasa M."/>
            <person name="Muniz J."/>
            <person name="Nguyen L."/>
            <person name="Osuji N."/>
            <person name="Pu L.-L."/>
            <person name="Puazo M."/>
            <person name="Skinner E."/>
            <person name="Qu C."/>
            <person name="Quiroz J."/>
            <person name="Raj R."/>
            <person name="Weissenberger G."/>
            <person name="Xin Y."/>
            <person name="Zou X."/>
            <person name="Han Y."/>
            <person name="Worley K."/>
            <person name="Muzny D."/>
            <person name="Gibbs R."/>
        </authorList>
    </citation>
    <scope>NUCLEOTIDE SEQUENCE</scope>
    <source>
        <strain evidence="1">HAZT.00-mixed</strain>
        <tissue evidence="1">Whole organism</tissue>
    </source>
</reference>